<evidence type="ECO:0000313" key="2">
    <source>
        <dbReference type="EMBL" id="MFD2203308.1"/>
    </source>
</evidence>
<dbReference type="EC" id="2.8.2.-" evidence="2"/>
<dbReference type="Proteomes" id="UP001597414">
    <property type="component" value="Unassembled WGS sequence"/>
</dbReference>
<dbReference type="Gene3D" id="3.40.50.300">
    <property type="entry name" value="P-loop containing nucleotide triphosphate hydrolases"/>
    <property type="match status" value="1"/>
</dbReference>
<evidence type="ECO:0000313" key="3">
    <source>
        <dbReference type="Proteomes" id="UP001597414"/>
    </source>
</evidence>
<dbReference type="Pfam" id="PF13469">
    <property type="entry name" value="Sulfotransfer_3"/>
    <property type="match status" value="1"/>
</dbReference>
<dbReference type="PANTHER" id="PTHR12788:SF10">
    <property type="entry name" value="PROTEIN-TYROSINE SULFOTRANSFERASE"/>
    <property type="match status" value="1"/>
</dbReference>
<keyword evidence="3" id="KW-1185">Reference proteome</keyword>
<protein>
    <submittedName>
        <fullName evidence="2">Sulfotransferase family protein</fullName>
        <ecNumber evidence="2">2.8.2.-</ecNumber>
    </submittedName>
</protein>
<accession>A0ABW5BAZ8</accession>
<gene>
    <name evidence="2" type="ORF">ACFSKV_17145</name>
</gene>
<dbReference type="InterPro" id="IPR026634">
    <property type="entry name" value="TPST-like"/>
</dbReference>
<dbReference type="GO" id="GO:0016740">
    <property type="term" value="F:transferase activity"/>
    <property type="evidence" value="ECO:0007669"/>
    <property type="project" value="UniProtKB-KW"/>
</dbReference>
<dbReference type="RefSeq" id="WP_380805523.1">
    <property type="nucleotide sequence ID" value="NZ_JBHUIV010000025.1"/>
</dbReference>
<sequence>MKINLFVFGMPRSGTKLLRELLNSNPSIFIPEAESQFFPFLFKKYGSIIDFSSEKIKNQFISDIKNSLFIFYLKTEFDYNTNLDYLNNKKEKEKLSDILTELFLNFCEKKHVKYLGDKTPEYLIHTELLFEEFPNSKYIHLVRDPRDYVLSMNKAWGKNIYLAATKWNEYITNFQAKKKKLGANLIEIKYEDLISETEKTLKDICNFLEIDFNKNMLTPNKSVENKGDAIGQNKVKKDNFNKFLNQLSKSQILELEQIAFIGMQEYGYQILNSDSITQSKKPHKIKLKLYRIQDIFAVAFDAFKIYGIKNGLKKLIFSQKQFATKN</sequence>
<evidence type="ECO:0000256" key="1">
    <source>
        <dbReference type="ARBA" id="ARBA00022679"/>
    </source>
</evidence>
<dbReference type="PANTHER" id="PTHR12788">
    <property type="entry name" value="PROTEIN-TYROSINE SULFOTRANSFERASE 2"/>
    <property type="match status" value="1"/>
</dbReference>
<proteinExistence type="predicted"/>
<reference evidence="3" key="1">
    <citation type="journal article" date="2019" name="Int. J. Syst. Evol. Microbiol.">
        <title>The Global Catalogue of Microorganisms (GCM) 10K type strain sequencing project: providing services to taxonomists for standard genome sequencing and annotation.</title>
        <authorList>
            <consortium name="The Broad Institute Genomics Platform"/>
            <consortium name="The Broad Institute Genome Sequencing Center for Infectious Disease"/>
            <person name="Wu L."/>
            <person name="Ma J."/>
        </authorList>
    </citation>
    <scope>NUCLEOTIDE SEQUENCE [LARGE SCALE GENOMIC DNA]</scope>
    <source>
        <strain evidence="3">KCTC 19812</strain>
    </source>
</reference>
<keyword evidence="1 2" id="KW-0808">Transferase</keyword>
<dbReference type="InterPro" id="IPR027417">
    <property type="entry name" value="P-loop_NTPase"/>
</dbReference>
<comment type="caution">
    <text evidence="2">The sequence shown here is derived from an EMBL/GenBank/DDBJ whole genome shotgun (WGS) entry which is preliminary data.</text>
</comment>
<name>A0ABW5BAZ8_9BACT</name>
<dbReference type="EMBL" id="JBHUIV010000025">
    <property type="protein sequence ID" value="MFD2203308.1"/>
    <property type="molecule type" value="Genomic_DNA"/>
</dbReference>
<organism evidence="2 3">
    <name type="scientific">Shivajiella indica</name>
    <dbReference type="NCBI Taxonomy" id="872115"/>
    <lineage>
        <taxon>Bacteria</taxon>
        <taxon>Pseudomonadati</taxon>
        <taxon>Bacteroidota</taxon>
        <taxon>Cytophagia</taxon>
        <taxon>Cytophagales</taxon>
        <taxon>Cyclobacteriaceae</taxon>
        <taxon>Shivajiella</taxon>
    </lineage>
</organism>
<dbReference type="SUPFAM" id="SSF52540">
    <property type="entry name" value="P-loop containing nucleoside triphosphate hydrolases"/>
    <property type="match status" value="1"/>
</dbReference>